<feature type="transmembrane region" description="Helical" evidence="14">
    <location>
        <begin position="416"/>
        <end position="437"/>
    </location>
</feature>
<sequence>MNTTATESNPPTRESSLDRQDRQTAQRKPLSKDATHIIAIHAKSKSSTLSHDTPQMPSFLGFRNLMVLALVVMNLRLVVENFLKYGVLICIKCHDYRKQDLILSAILYAIVPCHLFAALSIEVAAARHIRGVLGFRKKNEDVKVEETSGQHDYTWTFIALAHGFNATLCLMITSCAVYYGIHHPMMGTISELHAIIVWLKICSYAFTNRDLRQAMLKSEDCTAIPELYSSCPYPKNLTIGNLCYFWWAPTLVYQPVYPRTPHIRWGFVAKRLAELACLSIFIWLTSAQYAAPTLRNSFDKIASMDIGSIIERLMKLSIISSIIWLAGFFAVFQSTLNALAEVMRFGDREFYTDWWNSPSVGVYWRSWNKPVYNFMKRHIFLPLIARGWNPQVAAIMVFVFSGILHEALVGIPTHNILGIAFAGMVIQIPLILGTAPLEKANSVNGKTIGNMVFWTSFCLVGQPIGALMYFFAWQAKYGSVSKAAL</sequence>
<feature type="region of interest" description="Disordered" evidence="13">
    <location>
        <begin position="1"/>
        <end position="32"/>
    </location>
</feature>
<dbReference type="PIRSF" id="PIRSF000439">
    <property type="entry name" value="Oat_ACAT_DAG_ARE"/>
    <property type="match status" value="1"/>
</dbReference>
<keyword evidence="5 14" id="KW-0812">Transmembrane</keyword>
<dbReference type="GO" id="GO:0019432">
    <property type="term" value="P:triglyceride biosynthetic process"/>
    <property type="evidence" value="ECO:0007669"/>
    <property type="project" value="TreeGrafter"/>
</dbReference>
<evidence type="ECO:0000256" key="5">
    <source>
        <dbReference type="ARBA" id="ARBA00022692"/>
    </source>
</evidence>
<dbReference type="PANTHER" id="PTHR10408:SF7">
    <property type="entry name" value="DIACYLGLYCEROL O-ACYLTRANSFERASE 1"/>
    <property type="match status" value="1"/>
</dbReference>
<feature type="transmembrane region" description="Helical" evidence="14">
    <location>
        <begin position="318"/>
        <end position="340"/>
    </location>
</feature>
<reference evidence="15" key="1">
    <citation type="submission" date="2021-03" db="EMBL/GenBank/DDBJ databases">
        <authorList>
            <person name="Tagirdzhanova G."/>
        </authorList>
    </citation>
    <scope>NUCLEOTIDE SEQUENCE</scope>
</reference>
<keyword evidence="4 11" id="KW-0808">Transferase</keyword>
<organism evidence="15 16">
    <name type="scientific">Gomphillus americanus</name>
    <dbReference type="NCBI Taxonomy" id="1940652"/>
    <lineage>
        <taxon>Eukaryota</taxon>
        <taxon>Fungi</taxon>
        <taxon>Dikarya</taxon>
        <taxon>Ascomycota</taxon>
        <taxon>Pezizomycotina</taxon>
        <taxon>Lecanoromycetes</taxon>
        <taxon>OSLEUM clade</taxon>
        <taxon>Ostropomycetidae</taxon>
        <taxon>Ostropales</taxon>
        <taxon>Graphidaceae</taxon>
        <taxon>Gomphilloideae</taxon>
        <taxon>Gomphillus</taxon>
    </lineage>
</organism>
<dbReference type="InterPro" id="IPR004299">
    <property type="entry name" value="MBOAT_fam"/>
</dbReference>
<evidence type="ECO:0000256" key="2">
    <source>
        <dbReference type="ARBA" id="ARBA00005189"/>
    </source>
</evidence>
<evidence type="ECO:0000256" key="10">
    <source>
        <dbReference type="ARBA" id="ARBA00023568"/>
    </source>
</evidence>
<evidence type="ECO:0000256" key="11">
    <source>
        <dbReference type="PIRNR" id="PIRNR000439"/>
    </source>
</evidence>
<keyword evidence="8 11" id="KW-0472">Membrane</keyword>
<evidence type="ECO:0000256" key="13">
    <source>
        <dbReference type="SAM" id="MobiDB-lite"/>
    </source>
</evidence>
<dbReference type="GO" id="GO:0005789">
    <property type="term" value="C:endoplasmic reticulum membrane"/>
    <property type="evidence" value="ECO:0007669"/>
    <property type="project" value="UniProtKB-SubCell"/>
</dbReference>
<dbReference type="Proteomes" id="UP000664169">
    <property type="component" value="Unassembled WGS sequence"/>
</dbReference>
<comment type="function">
    <text evidence="10">Sterol O-acyltransferase that catalyzes the formation of stery esters.</text>
</comment>
<evidence type="ECO:0000256" key="12">
    <source>
        <dbReference type="PIRSR" id="PIRSR000439-1"/>
    </source>
</evidence>
<name>A0A8H3EDR8_9LECA</name>
<evidence type="ECO:0000256" key="4">
    <source>
        <dbReference type="ARBA" id="ARBA00022679"/>
    </source>
</evidence>
<evidence type="ECO:0000256" key="14">
    <source>
        <dbReference type="SAM" id="Phobius"/>
    </source>
</evidence>
<feature type="transmembrane region" description="Helical" evidence="14">
    <location>
        <begin position="155"/>
        <end position="181"/>
    </location>
</feature>
<feature type="compositionally biased region" description="Basic and acidic residues" evidence="13">
    <location>
        <begin position="15"/>
        <end position="32"/>
    </location>
</feature>
<evidence type="ECO:0000256" key="9">
    <source>
        <dbReference type="ARBA" id="ARBA00023315"/>
    </source>
</evidence>
<dbReference type="GO" id="GO:0004144">
    <property type="term" value="F:diacylglycerol O-acyltransferase activity"/>
    <property type="evidence" value="ECO:0007669"/>
    <property type="project" value="TreeGrafter"/>
</dbReference>
<keyword evidence="7 14" id="KW-1133">Transmembrane helix</keyword>
<comment type="caution">
    <text evidence="15">The sequence shown here is derived from an EMBL/GenBank/DDBJ whole genome shotgun (WGS) entry which is preliminary data.</text>
</comment>
<proteinExistence type="inferred from homology"/>
<dbReference type="InterPro" id="IPR014371">
    <property type="entry name" value="Oat_ACAT_DAG_ARE"/>
</dbReference>
<keyword evidence="16" id="KW-1185">Reference proteome</keyword>
<evidence type="ECO:0000256" key="8">
    <source>
        <dbReference type="ARBA" id="ARBA00023136"/>
    </source>
</evidence>
<dbReference type="PANTHER" id="PTHR10408">
    <property type="entry name" value="STEROL O-ACYLTRANSFERASE"/>
    <property type="match status" value="1"/>
</dbReference>
<evidence type="ECO:0000256" key="6">
    <source>
        <dbReference type="ARBA" id="ARBA00022824"/>
    </source>
</evidence>
<evidence type="ECO:0000256" key="3">
    <source>
        <dbReference type="ARBA" id="ARBA00009010"/>
    </source>
</evidence>
<comment type="subcellular location">
    <subcellularLocation>
        <location evidence="1 11">Endoplasmic reticulum membrane</location>
        <topology evidence="1 11">Multi-pass membrane protein</topology>
    </subcellularLocation>
</comment>
<dbReference type="OrthoDB" id="10039049at2759"/>
<keyword evidence="6 11" id="KW-0256">Endoplasmic reticulum</keyword>
<keyword evidence="9 11" id="KW-0012">Acyltransferase</keyword>
<feature type="transmembrane region" description="Helical" evidence="14">
    <location>
        <begin position="449"/>
        <end position="472"/>
    </location>
</feature>
<feature type="transmembrane region" description="Helical" evidence="14">
    <location>
        <begin position="272"/>
        <end position="291"/>
    </location>
</feature>
<evidence type="ECO:0000256" key="7">
    <source>
        <dbReference type="ARBA" id="ARBA00022989"/>
    </source>
</evidence>
<feature type="active site" evidence="12">
    <location>
        <position position="405"/>
    </location>
</feature>
<dbReference type="EMBL" id="CAJPDQ010000002">
    <property type="protein sequence ID" value="CAF9905261.1"/>
    <property type="molecule type" value="Genomic_DNA"/>
</dbReference>
<evidence type="ECO:0000313" key="15">
    <source>
        <dbReference type="EMBL" id="CAF9905261.1"/>
    </source>
</evidence>
<feature type="transmembrane region" description="Helical" evidence="14">
    <location>
        <begin position="379"/>
        <end position="404"/>
    </location>
</feature>
<gene>
    <name evidence="15" type="ORF">GOMPHAMPRED_003095</name>
</gene>
<comment type="similarity">
    <text evidence="3 11">Belongs to the membrane-bound acyltransferase family. Sterol o-acyltransferase subfamily.</text>
</comment>
<dbReference type="AlphaFoldDB" id="A0A8H3EDR8"/>
<protein>
    <recommendedName>
        <fullName evidence="11">O-acyltransferase</fullName>
    </recommendedName>
</protein>
<feature type="compositionally biased region" description="Polar residues" evidence="13">
    <location>
        <begin position="1"/>
        <end position="14"/>
    </location>
</feature>
<accession>A0A8H3EDR8</accession>
<feature type="transmembrane region" description="Helical" evidence="14">
    <location>
        <begin position="60"/>
        <end position="79"/>
    </location>
</feature>
<comment type="pathway">
    <text evidence="2">Lipid metabolism.</text>
</comment>
<evidence type="ECO:0000313" key="16">
    <source>
        <dbReference type="Proteomes" id="UP000664169"/>
    </source>
</evidence>
<evidence type="ECO:0000256" key="1">
    <source>
        <dbReference type="ARBA" id="ARBA00004477"/>
    </source>
</evidence>
<feature type="transmembrane region" description="Helical" evidence="14">
    <location>
        <begin position="100"/>
        <end position="121"/>
    </location>
</feature>
<dbReference type="Pfam" id="PF03062">
    <property type="entry name" value="MBOAT"/>
    <property type="match status" value="1"/>
</dbReference>